<name>A0ACC1PWI5_9APHY</name>
<reference evidence="1" key="1">
    <citation type="submission" date="2022-08" db="EMBL/GenBank/DDBJ databases">
        <title>Genome Sequence of Pycnoporus sanguineus.</title>
        <authorList>
            <person name="Buettner E."/>
        </authorList>
    </citation>
    <scope>NUCLEOTIDE SEQUENCE</scope>
    <source>
        <strain evidence="1">CG-C14</strain>
    </source>
</reference>
<proteinExistence type="predicted"/>
<keyword evidence="2" id="KW-1185">Reference proteome</keyword>
<organism evidence="1 2">
    <name type="scientific">Trametes sanguinea</name>
    <dbReference type="NCBI Taxonomy" id="158606"/>
    <lineage>
        <taxon>Eukaryota</taxon>
        <taxon>Fungi</taxon>
        <taxon>Dikarya</taxon>
        <taxon>Basidiomycota</taxon>
        <taxon>Agaricomycotina</taxon>
        <taxon>Agaricomycetes</taxon>
        <taxon>Polyporales</taxon>
        <taxon>Polyporaceae</taxon>
        <taxon>Trametes</taxon>
    </lineage>
</organism>
<dbReference type="Proteomes" id="UP001144978">
    <property type="component" value="Unassembled WGS sequence"/>
</dbReference>
<comment type="caution">
    <text evidence="1">The sequence shown here is derived from an EMBL/GenBank/DDBJ whole genome shotgun (WGS) entry which is preliminary data.</text>
</comment>
<dbReference type="EMBL" id="JANSHE010001291">
    <property type="protein sequence ID" value="KAJ3003433.1"/>
    <property type="molecule type" value="Genomic_DNA"/>
</dbReference>
<evidence type="ECO:0000313" key="1">
    <source>
        <dbReference type="EMBL" id="KAJ3003433.1"/>
    </source>
</evidence>
<sequence length="570" mass="62437">MIALRPSHWSGTAPCYDPVAIIHGRSMIATTASHLMIEKAVVCSWPRSTTSSSSTSNLSSSVTIDVRPLRPCELWDGPAEREISGMSKQPSARGVQFAKGCSTPLSFASKTRFSCASTWAVCTGAVEEATHRRTLSLALKCCHGTRNVLLRRICVLQRVPALAGPLRWVHVIRDSLRHNDDACLGVMQTLSRGQCMAFLSHNECGGCSGWLVVTLAWFHLQVIAREGRHPTILDSWYAEAHESNLWNMSQDWQRGTVGRSCAPHILPSFLFAFAMDGARLSSPEVCATKGFLSGLIIGFAFSATLYGITIMQAYVYYRRYLQDGAALKLFVAFLIVLDTLTTAFAAHGLHTYVVDDYLQPSKVNTIVWSLITENYLCILTAVLVQFYFAQRLWILSRRNIALTGMIAVLALVSLGTGTWVGAEMSNTLIDKLMVYAIQRGLVTTIGQLFDFVTIIAAPTSFLYLPVILMQSKLYTNLLLATLNVRSYLHTQAIGGGSVIEVESGSLVFTRATTTGIVQDSHRARSFALTSRDAALPPITFDAKSPNLAEEVQYAPVALGIHVAALLMDNM</sequence>
<evidence type="ECO:0000313" key="2">
    <source>
        <dbReference type="Proteomes" id="UP001144978"/>
    </source>
</evidence>
<accession>A0ACC1PWI5</accession>
<protein>
    <submittedName>
        <fullName evidence="1">Uncharacterized protein</fullName>
    </submittedName>
</protein>
<gene>
    <name evidence="1" type="ORF">NUW54_g5301</name>
</gene>